<evidence type="ECO:0000313" key="1">
    <source>
        <dbReference type="EMBL" id="CAG8722782.1"/>
    </source>
</evidence>
<feature type="non-terminal residue" evidence="1">
    <location>
        <position position="52"/>
    </location>
</feature>
<feature type="non-terminal residue" evidence="1">
    <location>
        <position position="1"/>
    </location>
</feature>
<name>A0ACA9PZ65_9GLOM</name>
<sequence length="52" mass="5314">LLLTATLADTVLVDSLIVTLDDSLKVTLADSLVVALTDSLKITVSALAISST</sequence>
<comment type="caution">
    <text evidence="1">The sequence shown here is derived from an EMBL/GenBank/DDBJ whole genome shotgun (WGS) entry which is preliminary data.</text>
</comment>
<dbReference type="EMBL" id="CAJVPU010033555">
    <property type="protein sequence ID" value="CAG8722782.1"/>
    <property type="molecule type" value="Genomic_DNA"/>
</dbReference>
<organism evidence="1 2">
    <name type="scientific">Dentiscutata heterogama</name>
    <dbReference type="NCBI Taxonomy" id="1316150"/>
    <lineage>
        <taxon>Eukaryota</taxon>
        <taxon>Fungi</taxon>
        <taxon>Fungi incertae sedis</taxon>
        <taxon>Mucoromycota</taxon>
        <taxon>Glomeromycotina</taxon>
        <taxon>Glomeromycetes</taxon>
        <taxon>Diversisporales</taxon>
        <taxon>Gigasporaceae</taxon>
        <taxon>Dentiscutata</taxon>
    </lineage>
</organism>
<keyword evidence="2" id="KW-1185">Reference proteome</keyword>
<evidence type="ECO:0000313" key="2">
    <source>
        <dbReference type="Proteomes" id="UP000789702"/>
    </source>
</evidence>
<accession>A0ACA9PZ65</accession>
<gene>
    <name evidence="1" type="ORF">DHETER_LOCUS12931</name>
</gene>
<protein>
    <submittedName>
        <fullName evidence="1">15548_t:CDS:1</fullName>
    </submittedName>
</protein>
<proteinExistence type="predicted"/>
<dbReference type="Proteomes" id="UP000789702">
    <property type="component" value="Unassembled WGS sequence"/>
</dbReference>
<reference evidence="1" key="1">
    <citation type="submission" date="2021-06" db="EMBL/GenBank/DDBJ databases">
        <authorList>
            <person name="Kallberg Y."/>
            <person name="Tangrot J."/>
            <person name="Rosling A."/>
        </authorList>
    </citation>
    <scope>NUCLEOTIDE SEQUENCE</scope>
    <source>
        <strain evidence="1">IL203A</strain>
    </source>
</reference>